<dbReference type="STRING" id="1544413.Clow_01512"/>
<dbReference type="AlphaFoldDB" id="A0A0Q0Z969"/>
<reference evidence="2 3" key="1">
    <citation type="submission" date="2015-10" db="EMBL/GenBank/DDBJ databases">
        <title>Corynebacteirum lowii and Corynebacterium oculi species nova, derived from human clinical disease and and emended description of Corynebacterium mastiditis.</title>
        <authorList>
            <person name="Bernard K."/>
            <person name="Pacheco A.L."/>
            <person name="Mcdougall C."/>
            <person name="Burtx T."/>
            <person name="Weibe D."/>
            <person name="Tyler S."/>
            <person name="Olson A.B."/>
            <person name="Cnockaert M."/>
            <person name="Eguchi H."/>
            <person name="Kuwahara T."/>
            <person name="Nakayama-Imaohji H."/>
            <person name="Boudewijins M."/>
            <person name="Van Hoecke F."/>
            <person name="Bernier A.-M."/>
            <person name="Vandamme P."/>
        </authorList>
    </citation>
    <scope>NUCLEOTIDE SEQUENCE [LARGE SCALE GENOMIC DNA]</scope>
    <source>
        <strain evidence="2 3">NML 130206</strain>
    </source>
</reference>
<dbReference type="OrthoDB" id="9775595at2"/>
<evidence type="ECO:0000313" key="3">
    <source>
        <dbReference type="Proteomes" id="UP000050488"/>
    </source>
</evidence>
<dbReference type="PROSITE" id="PS51186">
    <property type="entry name" value="GNAT"/>
    <property type="match status" value="1"/>
</dbReference>
<evidence type="ECO:0000259" key="1">
    <source>
        <dbReference type="PROSITE" id="PS51186"/>
    </source>
</evidence>
<feature type="domain" description="N-acetyltransferase" evidence="1">
    <location>
        <begin position="201"/>
        <end position="339"/>
    </location>
</feature>
<name>A0A0Q0Z969_9CORY</name>
<dbReference type="InterPro" id="IPR016181">
    <property type="entry name" value="Acyl_CoA_acyltransferase"/>
</dbReference>
<keyword evidence="2" id="KW-0808">Transferase</keyword>
<sequence>MSRWFRSQQIAVGDRVVVRRTLPDTPGHLSDVVGHVLHLDPLTVRPQKVGGLPSQAPAVEIPAAQIKVVRKLSPRRVLNSDIRAIEYATAAAFPGLEHRWSEDGQWLLRAGDGITERSNSATPLGASAGLGAVPLEEIAAFYAAHHMPVRLHIPERIGRPAEALCTGPQWERGPEILVMTRDIPSVEDSQGVDSPVPGFSFRVDDRPDDAWLAMYHFRGTPLPPRALRLLSATIEGTLGFGRLLDTAGRTVAVTRGTITSSPDGRTWLGYSAVEVAPAYRRRGLATWLGREMLRWGAAQGAKQAYLQVLESNDAGVGLYASQGFIEHHRHRYARYRLSS</sequence>
<dbReference type="CDD" id="cd04301">
    <property type="entry name" value="NAT_SF"/>
    <property type="match status" value="1"/>
</dbReference>
<dbReference type="Gene3D" id="3.40.630.30">
    <property type="match status" value="1"/>
</dbReference>
<dbReference type="GO" id="GO:0016747">
    <property type="term" value="F:acyltransferase activity, transferring groups other than amino-acyl groups"/>
    <property type="evidence" value="ECO:0007669"/>
    <property type="project" value="InterPro"/>
</dbReference>
<keyword evidence="3" id="KW-1185">Reference proteome</keyword>
<dbReference type="InterPro" id="IPR056934">
    <property type="entry name" value="SH3_Rv0428c"/>
</dbReference>
<dbReference type="Pfam" id="PF24551">
    <property type="entry name" value="SH3_Rv0428c"/>
    <property type="match status" value="1"/>
</dbReference>
<protein>
    <submittedName>
        <fullName evidence="2">Acetyltransferase (GNAT) family protein</fullName>
    </submittedName>
</protein>
<comment type="caution">
    <text evidence="2">The sequence shown here is derived from an EMBL/GenBank/DDBJ whole genome shotgun (WGS) entry which is preliminary data.</text>
</comment>
<dbReference type="EMBL" id="LKEV01000004">
    <property type="protein sequence ID" value="KQB86158.1"/>
    <property type="molecule type" value="Genomic_DNA"/>
</dbReference>
<proteinExistence type="predicted"/>
<organism evidence="2 3">
    <name type="scientific">Corynebacterium lowii</name>
    <dbReference type="NCBI Taxonomy" id="1544413"/>
    <lineage>
        <taxon>Bacteria</taxon>
        <taxon>Bacillati</taxon>
        <taxon>Actinomycetota</taxon>
        <taxon>Actinomycetes</taxon>
        <taxon>Mycobacteriales</taxon>
        <taxon>Corynebacteriaceae</taxon>
        <taxon>Corynebacterium</taxon>
    </lineage>
</organism>
<dbReference type="Pfam" id="PF24553">
    <property type="entry name" value="Rv0428c_C"/>
    <property type="match status" value="1"/>
</dbReference>
<dbReference type="PATRIC" id="fig|1544413.3.peg.1514"/>
<dbReference type="InterPro" id="IPR000182">
    <property type="entry name" value="GNAT_dom"/>
</dbReference>
<dbReference type="PANTHER" id="PTHR43072">
    <property type="entry name" value="N-ACETYLTRANSFERASE"/>
    <property type="match status" value="1"/>
</dbReference>
<dbReference type="InterPro" id="IPR056935">
    <property type="entry name" value="Rv0428c-like_C"/>
</dbReference>
<gene>
    <name evidence="2" type="ORF">Clow_01512</name>
</gene>
<dbReference type="PANTHER" id="PTHR43072:SF60">
    <property type="entry name" value="L-2,4-DIAMINOBUTYRIC ACID ACETYLTRANSFERASE"/>
    <property type="match status" value="1"/>
</dbReference>
<accession>A0A0Q0Z969</accession>
<evidence type="ECO:0000313" key="2">
    <source>
        <dbReference type="EMBL" id="KQB86158.1"/>
    </source>
</evidence>
<dbReference type="RefSeq" id="WP_055178129.1">
    <property type="nucleotide sequence ID" value="NZ_JAUSQY010000001.1"/>
</dbReference>
<dbReference type="Proteomes" id="UP000050488">
    <property type="component" value="Unassembled WGS sequence"/>
</dbReference>
<dbReference type="SUPFAM" id="SSF55729">
    <property type="entry name" value="Acyl-CoA N-acyltransferases (Nat)"/>
    <property type="match status" value="1"/>
</dbReference>